<keyword evidence="2" id="KW-1185">Reference proteome</keyword>
<reference evidence="1" key="2">
    <citation type="submission" date="2021-01" db="EMBL/GenBank/DDBJ databases">
        <authorList>
            <person name="Schikora-Tamarit M.A."/>
        </authorList>
    </citation>
    <scope>NUCLEOTIDE SEQUENCE</scope>
    <source>
        <strain evidence="1">CBS2887</strain>
    </source>
</reference>
<reference evidence="1" key="1">
    <citation type="journal article" date="2021" name="Open Biol.">
        <title>Shared evolutionary footprints suggest mitochondrial oxidative damage underlies multiple complex I losses in fungi.</title>
        <authorList>
            <person name="Schikora-Tamarit M.A."/>
            <person name="Marcet-Houben M."/>
            <person name="Nosek J."/>
            <person name="Gabaldon T."/>
        </authorList>
    </citation>
    <scope>NUCLEOTIDE SEQUENCE</scope>
    <source>
        <strain evidence="1">CBS2887</strain>
    </source>
</reference>
<proteinExistence type="predicted"/>
<dbReference type="Proteomes" id="UP000774326">
    <property type="component" value="Unassembled WGS sequence"/>
</dbReference>
<dbReference type="EMBL" id="JAEUBG010000875">
    <property type="protein sequence ID" value="KAH3687265.1"/>
    <property type="molecule type" value="Genomic_DNA"/>
</dbReference>
<dbReference type="AlphaFoldDB" id="A0A9P8QCZ3"/>
<evidence type="ECO:0000313" key="2">
    <source>
        <dbReference type="Proteomes" id="UP000774326"/>
    </source>
</evidence>
<gene>
    <name evidence="1" type="ORF">WICPIJ_001748</name>
</gene>
<accession>A0A9P8QCZ3</accession>
<sequence length="128" mass="14347">MFNTYNPPLRKTNSKNNNSNVVLVFIPNTSGWKSPRIAVECAPFLVDTVVVAVVAVAVDIGIDCLVVGTLLDLIVVVVVAVVDGKNVCLWIAQQSLPYWHMDCKPLWLLDDVIDFLEYRSFNWVIELQ</sequence>
<organism evidence="1 2">
    <name type="scientific">Wickerhamomyces pijperi</name>
    <name type="common">Yeast</name>
    <name type="synonym">Pichia pijperi</name>
    <dbReference type="NCBI Taxonomy" id="599730"/>
    <lineage>
        <taxon>Eukaryota</taxon>
        <taxon>Fungi</taxon>
        <taxon>Dikarya</taxon>
        <taxon>Ascomycota</taxon>
        <taxon>Saccharomycotina</taxon>
        <taxon>Saccharomycetes</taxon>
        <taxon>Phaffomycetales</taxon>
        <taxon>Wickerhamomycetaceae</taxon>
        <taxon>Wickerhamomyces</taxon>
    </lineage>
</organism>
<comment type="caution">
    <text evidence="1">The sequence shown here is derived from an EMBL/GenBank/DDBJ whole genome shotgun (WGS) entry which is preliminary data.</text>
</comment>
<protein>
    <submittedName>
        <fullName evidence="1">Uncharacterized protein</fullName>
    </submittedName>
</protein>
<evidence type="ECO:0000313" key="1">
    <source>
        <dbReference type="EMBL" id="KAH3687265.1"/>
    </source>
</evidence>
<name>A0A9P8QCZ3_WICPI</name>